<comment type="caution">
    <text evidence="1">The sequence shown here is derived from an EMBL/GenBank/DDBJ whole genome shotgun (WGS) entry which is preliminary data.</text>
</comment>
<gene>
    <name evidence="1" type="ORF">HDF14_001212</name>
</gene>
<organism evidence="1 2">
    <name type="scientific">Tunturiibacter gelidiferens</name>
    <dbReference type="NCBI Taxonomy" id="3069689"/>
    <lineage>
        <taxon>Bacteria</taxon>
        <taxon>Pseudomonadati</taxon>
        <taxon>Acidobacteriota</taxon>
        <taxon>Terriglobia</taxon>
        <taxon>Terriglobales</taxon>
        <taxon>Acidobacteriaceae</taxon>
        <taxon>Tunturiibacter</taxon>
    </lineage>
</organism>
<dbReference type="RefSeq" id="WP_183974404.1">
    <property type="nucleotide sequence ID" value="NZ_JACHEB010000002.1"/>
</dbReference>
<accession>A0A9X0U485</accession>
<dbReference type="AlphaFoldDB" id="A0A9X0U485"/>
<evidence type="ECO:0000313" key="1">
    <source>
        <dbReference type="EMBL" id="MBB5327607.1"/>
    </source>
</evidence>
<dbReference type="EMBL" id="JACHEB010000002">
    <property type="protein sequence ID" value="MBB5327607.1"/>
    <property type="molecule type" value="Genomic_DNA"/>
</dbReference>
<keyword evidence="2" id="KW-1185">Reference proteome</keyword>
<reference evidence="1 2" key="1">
    <citation type="submission" date="2020-08" db="EMBL/GenBank/DDBJ databases">
        <title>Genomic Encyclopedia of Type Strains, Phase IV (KMG-V): Genome sequencing to study the core and pangenomes of soil and plant-associated prokaryotes.</title>
        <authorList>
            <person name="Whitman W."/>
        </authorList>
    </citation>
    <scope>NUCLEOTIDE SEQUENCE [LARGE SCALE GENOMIC DNA]</scope>
    <source>
        <strain evidence="1 2">X5P2</strain>
    </source>
</reference>
<name>A0A9X0U485_9BACT</name>
<dbReference type="Proteomes" id="UP000535182">
    <property type="component" value="Unassembled WGS sequence"/>
</dbReference>
<evidence type="ECO:0000313" key="2">
    <source>
        <dbReference type="Proteomes" id="UP000535182"/>
    </source>
</evidence>
<sequence>MRQVVLGFGVVLVLGLGSVKPLWSQASEIPSAGQVVPNGETPEQHGKKLLNEMVEALGGNAWLSRRNIRELGHLGRFFHGSPTGLVIDFTSTRQFPTDNRFEATRVGFITDKSILFPGKKIDVVQIWTAGKGYEVTYKGKAELPKDQVDDFYRRRDHSVEAVVNTWLKAPGVVVVYEGTTMVERRLAEKVTVLSDNNDAVTLELDSTSHLPLRRTFQWRNETFKDFDEDAEEYADYHTIQGLPTALSITRYHNGDMASQTFLLKVEYDVDAAPDLFNPDVLLKKKQ</sequence>
<proteinExistence type="predicted"/>
<protein>
    <submittedName>
        <fullName evidence="1">Uncharacterized protein</fullName>
    </submittedName>
</protein>